<dbReference type="Proteomes" id="UP000063236">
    <property type="component" value="Unassembled WGS sequence"/>
</dbReference>
<sequence>MSSERQARGHVRWSTLRCDETKQQKLCIMATTLAHPGMLHMPPWMQRLQFKRYRQDRQSDQASDALSPISLAGCWDKSAP</sequence>
<gene>
    <name evidence="1" type="ORF">WL88_23715</name>
</gene>
<comment type="caution">
    <text evidence="1">The sequence shown here is derived from an EMBL/GenBank/DDBJ whole genome shotgun (WGS) entry which is preliminary data.</text>
</comment>
<dbReference type="AlphaFoldDB" id="A0AAW3PAQ9"/>
<proteinExistence type="predicted"/>
<reference evidence="1 2" key="1">
    <citation type="submission" date="2015-11" db="EMBL/GenBank/DDBJ databases">
        <title>Expanding the genomic diversity of Burkholderia species for the development of highly accurate diagnostics.</title>
        <authorList>
            <person name="Sahl J."/>
            <person name="Keim P."/>
            <person name="Wagner D."/>
        </authorList>
    </citation>
    <scope>NUCLEOTIDE SEQUENCE [LARGE SCALE GENOMIC DNA]</scope>
    <source>
        <strain evidence="1 2">MSMB378WGS</strain>
    </source>
</reference>
<evidence type="ECO:0000313" key="2">
    <source>
        <dbReference type="Proteomes" id="UP000063236"/>
    </source>
</evidence>
<protein>
    <submittedName>
        <fullName evidence="1">Uncharacterized protein</fullName>
    </submittedName>
</protein>
<dbReference type="EMBL" id="LPJV01000054">
    <property type="protein sequence ID" value="KWF47416.1"/>
    <property type="molecule type" value="Genomic_DNA"/>
</dbReference>
<name>A0AAW3PAQ9_9BURK</name>
<accession>A0AAW3PAQ9</accession>
<organism evidence="1 2">
    <name type="scientific">Burkholderia diffusa</name>
    <dbReference type="NCBI Taxonomy" id="488732"/>
    <lineage>
        <taxon>Bacteria</taxon>
        <taxon>Pseudomonadati</taxon>
        <taxon>Pseudomonadota</taxon>
        <taxon>Betaproteobacteria</taxon>
        <taxon>Burkholderiales</taxon>
        <taxon>Burkholderiaceae</taxon>
        <taxon>Burkholderia</taxon>
        <taxon>Burkholderia cepacia complex</taxon>
    </lineage>
</organism>
<evidence type="ECO:0000313" key="1">
    <source>
        <dbReference type="EMBL" id="KWF47416.1"/>
    </source>
</evidence>